<dbReference type="EMBL" id="JYDQ01000912">
    <property type="protein sequence ID" value="KRY06164.1"/>
    <property type="molecule type" value="Genomic_DNA"/>
</dbReference>
<evidence type="ECO:0000313" key="1">
    <source>
        <dbReference type="EMBL" id="KRY06164.1"/>
    </source>
</evidence>
<comment type="caution">
    <text evidence="1">The sequence shown here is derived from an EMBL/GenBank/DDBJ whole genome shotgun (WGS) entry which is preliminary data.</text>
</comment>
<keyword evidence="2" id="KW-1185">Reference proteome</keyword>
<reference evidence="1 2" key="1">
    <citation type="submission" date="2015-01" db="EMBL/GenBank/DDBJ databases">
        <title>Evolution of Trichinella species and genotypes.</title>
        <authorList>
            <person name="Korhonen P.K."/>
            <person name="Edoardo P."/>
            <person name="Giuseppe L.R."/>
            <person name="Gasser R.B."/>
        </authorList>
    </citation>
    <scope>NUCLEOTIDE SEQUENCE [LARGE SCALE GENOMIC DNA]</scope>
    <source>
        <strain evidence="1">ISS2496</strain>
    </source>
</reference>
<dbReference type="Proteomes" id="UP000054783">
    <property type="component" value="Unassembled WGS sequence"/>
</dbReference>
<gene>
    <name evidence="1" type="ORF">T12_3427</name>
</gene>
<organism evidence="1 2">
    <name type="scientific">Trichinella patagoniensis</name>
    <dbReference type="NCBI Taxonomy" id="990121"/>
    <lineage>
        <taxon>Eukaryota</taxon>
        <taxon>Metazoa</taxon>
        <taxon>Ecdysozoa</taxon>
        <taxon>Nematoda</taxon>
        <taxon>Enoplea</taxon>
        <taxon>Dorylaimia</taxon>
        <taxon>Trichinellida</taxon>
        <taxon>Trichinellidae</taxon>
        <taxon>Trichinella</taxon>
    </lineage>
</organism>
<sequence length="100" mass="10740">MVHTLSNLEAIVHNPQIHEMELMAEHILSHVLILLPIGGNDVVSLALQTPCNVRGNEASSPGDRDTELLRWPVRLPLQVRIGVLPIVDSIASSAGHSATG</sequence>
<evidence type="ECO:0000313" key="2">
    <source>
        <dbReference type="Proteomes" id="UP000054783"/>
    </source>
</evidence>
<name>A0A0V0Z0V5_9BILA</name>
<protein>
    <submittedName>
        <fullName evidence="1">Uncharacterized protein</fullName>
    </submittedName>
</protein>
<dbReference type="AlphaFoldDB" id="A0A0V0Z0V5"/>
<proteinExistence type="predicted"/>
<accession>A0A0V0Z0V5</accession>